<protein>
    <recommendedName>
        <fullName evidence="9 10">Elongation factor Tu</fullName>
        <shortName evidence="10">EF-Tu</shortName>
        <ecNumber evidence="10">3.6.5.3</ecNumber>
    </recommendedName>
</protein>
<dbReference type="OrthoDB" id="9803139at2"/>
<dbReference type="NCBIfam" id="TIGR00485">
    <property type="entry name" value="EF-Tu"/>
    <property type="match status" value="1"/>
</dbReference>
<evidence type="ECO:0000256" key="4">
    <source>
        <dbReference type="ARBA" id="ARBA00022768"/>
    </source>
</evidence>
<dbReference type="InterPro" id="IPR041709">
    <property type="entry name" value="EF-Tu_GTP-bd"/>
</dbReference>
<gene>
    <name evidence="10 13" type="primary">tuf</name>
    <name evidence="12" type="synonym">tuf1</name>
    <name evidence="13" type="ORF">E2C04_14035</name>
    <name evidence="12" type="ORF">GCM10007231_22550</name>
</gene>
<dbReference type="KEGG" id="ndp:E2C04_14035"/>
<evidence type="ECO:0000313" key="12">
    <source>
        <dbReference type="EMBL" id="GGD22962.1"/>
    </source>
</evidence>
<evidence type="ECO:0000313" key="13">
    <source>
        <dbReference type="EMBL" id="QCC78023.1"/>
    </source>
</evidence>
<dbReference type="InterPro" id="IPR031157">
    <property type="entry name" value="G_TR_CS"/>
</dbReference>
<dbReference type="NCBIfam" id="NF009372">
    <property type="entry name" value="PRK12735.1"/>
    <property type="match status" value="1"/>
</dbReference>
<keyword evidence="10" id="KW-0479">Metal-binding</keyword>
<dbReference type="Pfam" id="PF00009">
    <property type="entry name" value="GTP_EFTU"/>
    <property type="match status" value="1"/>
</dbReference>
<comment type="catalytic activity">
    <reaction evidence="10">
        <text>GTP + H2O = GDP + phosphate + H(+)</text>
        <dbReference type="Rhea" id="RHEA:19669"/>
        <dbReference type="ChEBI" id="CHEBI:15377"/>
        <dbReference type="ChEBI" id="CHEBI:15378"/>
        <dbReference type="ChEBI" id="CHEBI:37565"/>
        <dbReference type="ChEBI" id="CHEBI:43474"/>
        <dbReference type="ChEBI" id="CHEBI:58189"/>
        <dbReference type="EC" id="3.6.5.3"/>
    </reaction>
</comment>
<dbReference type="PROSITE" id="PS51722">
    <property type="entry name" value="G_TR_2"/>
    <property type="match status" value="1"/>
</dbReference>
<feature type="domain" description="Tr-type G" evidence="11">
    <location>
        <begin position="10"/>
        <end position="206"/>
    </location>
</feature>
<evidence type="ECO:0000256" key="3">
    <source>
        <dbReference type="ARBA" id="ARBA00022741"/>
    </source>
</evidence>
<dbReference type="EC" id="3.6.5.3" evidence="10"/>
<feature type="binding site" evidence="10">
    <location>
        <begin position="19"/>
        <end position="26"/>
    </location>
    <ligand>
        <name>GTP</name>
        <dbReference type="ChEBI" id="CHEBI:37565"/>
    </ligand>
</feature>
<evidence type="ECO:0000256" key="8">
    <source>
        <dbReference type="ARBA" id="ARBA00023134"/>
    </source>
</evidence>
<dbReference type="Gene3D" id="2.40.30.10">
    <property type="entry name" value="Translation factors"/>
    <property type="match status" value="2"/>
</dbReference>
<dbReference type="InterPro" id="IPR009001">
    <property type="entry name" value="Transl_elong_EF1A/Init_IF2_C"/>
</dbReference>
<dbReference type="InterPro" id="IPR050055">
    <property type="entry name" value="EF-Tu_GTPase"/>
</dbReference>
<evidence type="ECO:0000256" key="10">
    <source>
        <dbReference type="HAMAP-Rule" id="MF_00118"/>
    </source>
</evidence>
<dbReference type="InterPro" id="IPR004160">
    <property type="entry name" value="Transl_elong_EFTu/EF1A_C"/>
</dbReference>
<dbReference type="InterPro" id="IPR000795">
    <property type="entry name" value="T_Tr_GTP-bd_dom"/>
</dbReference>
<accession>A0A4P7UCU0</accession>
<sequence>MAKAKFERTKPHVNIGTIGHIDHGKTTLTAAISKVLHDTYPDLNEASPFDSIDKAPEERQRGITISIAHIEYQTEARHYAHVDCPGHADYIKNMITGAAQMDGAILVVAATDGPMPQTREHVLLARQVGVPAMVVALNKCDMVDDEELIELVEMEVRELLNEYEFPGDDVPVVRIAAFPALNGDEKWADSIRELMKAVDEYIPQPERDTDKPFLMPVEDVFTITGRGTVITGRIERGIVKVNEEVEIIGIRDTSQKTTVTGVEMFRKLLDEGQAGENVGLLLRGTKREDVERGMVVVKPGTTTPHTDFEASVYILSKEEGGRHTPFFNNYRPQFYFRTTDVTGVVTLPEGTEMVMPGDNTEMTVELIQPIAMDENLKFSIREGGRTVGAGRVTKIIK</sequence>
<dbReference type="EMBL" id="CP038462">
    <property type="protein sequence ID" value="QCC78023.1"/>
    <property type="molecule type" value="Genomic_DNA"/>
</dbReference>
<reference evidence="13 14" key="1">
    <citation type="journal article" date="2008" name="Int. J. Syst. Evol. Microbiol.">
        <title>Nocardioides daphniae sp. nov., isolated from Daphnia cucullata (Crustacea: Cladocera).</title>
        <authorList>
            <person name="Toth E.M."/>
            <person name="Keki Z."/>
            <person name="Homonnay Z.G."/>
            <person name="Borsodi A.K."/>
            <person name="Marialigeti K."/>
            <person name="Schumann P."/>
        </authorList>
    </citation>
    <scope>NUCLEOTIDE SEQUENCE [LARGE SCALE GENOMIC DNA]</scope>
    <source>
        <strain evidence="13 14">JCM 16608</strain>
    </source>
</reference>
<dbReference type="InterPro" id="IPR027417">
    <property type="entry name" value="P-loop_NTPase"/>
</dbReference>
<evidence type="ECO:0000313" key="15">
    <source>
        <dbReference type="Proteomes" id="UP000630594"/>
    </source>
</evidence>
<dbReference type="Proteomes" id="UP000297025">
    <property type="component" value="Chromosome"/>
</dbReference>
<dbReference type="Proteomes" id="UP000630594">
    <property type="component" value="Unassembled WGS sequence"/>
</dbReference>
<dbReference type="HAMAP" id="MF_00118_B">
    <property type="entry name" value="EF_Tu_B"/>
    <property type="match status" value="1"/>
</dbReference>
<evidence type="ECO:0000313" key="14">
    <source>
        <dbReference type="Proteomes" id="UP000297025"/>
    </source>
</evidence>
<dbReference type="InterPro" id="IPR033720">
    <property type="entry name" value="EFTU_2"/>
</dbReference>
<dbReference type="Pfam" id="PF03143">
    <property type="entry name" value="GTP_EFTU_D3"/>
    <property type="match status" value="1"/>
</dbReference>
<dbReference type="GO" id="GO:0003924">
    <property type="term" value="F:GTPase activity"/>
    <property type="evidence" value="ECO:0007669"/>
    <property type="project" value="UniProtKB-UniRule"/>
</dbReference>
<dbReference type="RefSeq" id="WP_135833062.1">
    <property type="nucleotide sequence ID" value="NZ_BMCK01000003.1"/>
</dbReference>
<dbReference type="NCBIfam" id="NF000766">
    <property type="entry name" value="PRK00049.1"/>
    <property type="match status" value="1"/>
</dbReference>
<keyword evidence="4 10" id="KW-0251">Elongation factor</keyword>
<dbReference type="CDD" id="cd01884">
    <property type="entry name" value="EF_Tu"/>
    <property type="match status" value="1"/>
</dbReference>
<feature type="binding site" evidence="10">
    <location>
        <position position="26"/>
    </location>
    <ligand>
        <name>Mg(2+)</name>
        <dbReference type="ChEBI" id="CHEBI:18420"/>
    </ligand>
</feature>
<dbReference type="PANTHER" id="PTHR43721">
    <property type="entry name" value="ELONGATION FACTOR TU-RELATED"/>
    <property type="match status" value="1"/>
</dbReference>
<dbReference type="GO" id="GO:0003746">
    <property type="term" value="F:translation elongation factor activity"/>
    <property type="evidence" value="ECO:0007669"/>
    <property type="project" value="UniProtKB-UniRule"/>
</dbReference>
<dbReference type="NCBIfam" id="NF009373">
    <property type="entry name" value="PRK12736.1"/>
    <property type="match status" value="1"/>
</dbReference>
<dbReference type="InterPro" id="IPR009000">
    <property type="entry name" value="Transl_B-barrel_sf"/>
</dbReference>
<keyword evidence="8 10" id="KW-0342">GTP-binding</keyword>
<dbReference type="Pfam" id="PF03144">
    <property type="entry name" value="GTP_EFTU_D2"/>
    <property type="match status" value="1"/>
</dbReference>
<keyword evidence="5 10" id="KW-0378">Hydrolase</keyword>
<dbReference type="Gene3D" id="3.40.50.300">
    <property type="entry name" value="P-loop containing nucleotide triphosphate hydrolases"/>
    <property type="match status" value="1"/>
</dbReference>
<evidence type="ECO:0000256" key="5">
    <source>
        <dbReference type="ARBA" id="ARBA00022801"/>
    </source>
</evidence>
<proteinExistence type="inferred from homology"/>
<dbReference type="GO" id="GO:0005829">
    <property type="term" value="C:cytosol"/>
    <property type="evidence" value="ECO:0007669"/>
    <property type="project" value="TreeGrafter"/>
</dbReference>
<comment type="similarity">
    <text evidence="1 10">Belongs to the TRAFAC class translation factor GTPase superfamily. Classic translation factor GTPase family. EF-Tu/EF-1A subfamily.</text>
</comment>
<evidence type="ECO:0000256" key="1">
    <source>
        <dbReference type="ARBA" id="ARBA00007249"/>
    </source>
</evidence>
<dbReference type="AlphaFoldDB" id="A0A4P7UCU0"/>
<dbReference type="SUPFAM" id="SSF50465">
    <property type="entry name" value="EF-Tu/eEF-1alpha/eIF2-gamma C-terminal domain"/>
    <property type="match status" value="1"/>
</dbReference>
<feature type="binding site" evidence="10">
    <location>
        <begin position="138"/>
        <end position="141"/>
    </location>
    <ligand>
        <name>GTP</name>
        <dbReference type="ChEBI" id="CHEBI:37565"/>
    </ligand>
</feature>
<dbReference type="PANTHER" id="PTHR43721:SF22">
    <property type="entry name" value="ELONGATION FACTOR TU, MITOCHONDRIAL"/>
    <property type="match status" value="1"/>
</dbReference>
<dbReference type="PROSITE" id="PS00301">
    <property type="entry name" value="G_TR_1"/>
    <property type="match status" value="1"/>
</dbReference>
<comment type="subunit">
    <text evidence="10">Monomer.</text>
</comment>
<evidence type="ECO:0000256" key="7">
    <source>
        <dbReference type="ARBA" id="ARBA00022917"/>
    </source>
</evidence>
<reference evidence="13" key="4">
    <citation type="submission" date="2019-03" db="EMBL/GenBank/DDBJ databases">
        <authorList>
            <person name="Huang Y."/>
        </authorList>
    </citation>
    <scope>NUCLEOTIDE SEQUENCE</scope>
    <source>
        <strain evidence="13">JCM 16608</strain>
    </source>
</reference>
<dbReference type="CDD" id="cd03697">
    <property type="entry name" value="EFTU_II"/>
    <property type="match status" value="1"/>
</dbReference>
<dbReference type="EMBL" id="BMCK01000003">
    <property type="protein sequence ID" value="GGD22962.1"/>
    <property type="molecule type" value="Genomic_DNA"/>
</dbReference>
<dbReference type="InterPro" id="IPR005225">
    <property type="entry name" value="Small_GTP-bd"/>
</dbReference>
<keyword evidence="3 10" id="KW-0547">Nucleotide-binding</keyword>
<keyword evidence="2 10" id="KW-0963">Cytoplasm</keyword>
<dbReference type="SUPFAM" id="SSF52540">
    <property type="entry name" value="P-loop containing nucleoside triphosphate hydrolases"/>
    <property type="match status" value="1"/>
</dbReference>
<dbReference type="InterPro" id="IPR004541">
    <property type="entry name" value="Transl_elong_EFTu/EF1A_bac/org"/>
</dbReference>
<dbReference type="FunFam" id="3.40.50.300:FF:000003">
    <property type="entry name" value="Elongation factor Tu"/>
    <property type="match status" value="1"/>
</dbReference>
<comment type="subcellular location">
    <subcellularLocation>
        <location evidence="10">Cytoplasm</location>
    </subcellularLocation>
</comment>
<organism evidence="13 14">
    <name type="scientific">Nocardioides daphniae</name>
    <dbReference type="NCBI Taxonomy" id="402297"/>
    <lineage>
        <taxon>Bacteria</taxon>
        <taxon>Bacillati</taxon>
        <taxon>Actinomycetota</taxon>
        <taxon>Actinomycetes</taxon>
        <taxon>Propionibacteriales</taxon>
        <taxon>Nocardioidaceae</taxon>
        <taxon>Nocardioides</taxon>
    </lineage>
</organism>
<evidence type="ECO:0000256" key="9">
    <source>
        <dbReference type="ARBA" id="ARBA00029554"/>
    </source>
</evidence>
<reference evidence="12" key="5">
    <citation type="submission" date="2024-05" db="EMBL/GenBank/DDBJ databases">
        <authorList>
            <person name="Sun Q."/>
            <person name="Sedlacek I."/>
        </authorList>
    </citation>
    <scope>NUCLEOTIDE SEQUENCE</scope>
    <source>
        <strain evidence="12">CCM 7403</strain>
    </source>
</reference>
<dbReference type="CDD" id="cd03707">
    <property type="entry name" value="EFTU_III"/>
    <property type="match status" value="1"/>
</dbReference>
<keyword evidence="15" id="KW-1185">Reference proteome</keyword>
<dbReference type="FunFam" id="2.40.30.10:FF:000001">
    <property type="entry name" value="Elongation factor Tu"/>
    <property type="match status" value="1"/>
</dbReference>
<name>A0A4P7UCU0_9ACTN</name>
<dbReference type="NCBIfam" id="TIGR00231">
    <property type="entry name" value="small_GTP"/>
    <property type="match status" value="1"/>
</dbReference>
<dbReference type="PRINTS" id="PR00315">
    <property type="entry name" value="ELONGATNFCT"/>
</dbReference>
<feature type="binding site" evidence="10">
    <location>
        <begin position="83"/>
        <end position="87"/>
    </location>
    <ligand>
        <name>GTP</name>
        <dbReference type="ChEBI" id="CHEBI:37565"/>
    </ligand>
</feature>
<evidence type="ECO:0000256" key="2">
    <source>
        <dbReference type="ARBA" id="ARBA00022490"/>
    </source>
</evidence>
<reference evidence="12" key="2">
    <citation type="journal article" date="2014" name="Int. J. Syst. Evol. Microbiol.">
        <title>Complete genome of a new Firmicutes species belonging to the dominant human colonic microbiota ('Ruminococcus bicirculans') reveals two chromosomes and a selective capacity to utilize plant glucans.</title>
        <authorList>
            <consortium name="NISC Comparative Sequencing Program"/>
            <person name="Wegmann U."/>
            <person name="Louis P."/>
            <person name="Goesmann A."/>
            <person name="Henrissat B."/>
            <person name="Duncan S.H."/>
            <person name="Flint H.J."/>
        </authorList>
    </citation>
    <scope>NUCLEOTIDE SEQUENCE</scope>
    <source>
        <strain evidence="12">CCM 7403</strain>
    </source>
</reference>
<dbReference type="SUPFAM" id="SSF50447">
    <property type="entry name" value="Translation proteins"/>
    <property type="match status" value="1"/>
</dbReference>
<dbReference type="InterPro" id="IPR004161">
    <property type="entry name" value="EFTu-like_2"/>
</dbReference>
<comment type="function">
    <text evidence="10">GTP hydrolase that promotes the GTP-dependent binding of aminoacyl-tRNA to the A-site of ribosomes during protein biosynthesis.</text>
</comment>
<dbReference type="GO" id="GO:0005525">
    <property type="term" value="F:GTP binding"/>
    <property type="evidence" value="ECO:0007669"/>
    <property type="project" value="UniProtKB-UniRule"/>
</dbReference>
<keyword evidence="7 10" id="KW-0648">Protein biosynthesis</keyword>
<evidence type="ECO:0000259" key="11">
    <source>
        <dbReference type="PROSITE" id="PS51722"/>
    </source>
</evidence>
<keyword evidence="6 10" id="KW-0460">Magnesium</keyword>
<dbReference type="GO" id="GO:0000287">
    <property type="term" value="F:magnesium ion binding"/>
    <property type="evidence" value="ECO:0007669"/>
    <property type="project" value="UniProtKB-UniRule"/>
</dbReference>
<reference evidence="15" key="3">
    <citation type="journal article" date="2019" name="Int. J. Syst. Evol. Microbiol.">
        <title>The Global Catalogue of Microorganisms (GCM) 10K type strain sequencing project: providing services to taxonomists for standard genome sequencing and annotation.</title>
        <authorList>
            <consortium name="The Broad Institute Genomics Platform"/>
            <consortium name="The Broad Institute Genome Sequencing Center for Infectious Disease"/>
            <person name="Wu L."/>
            <person name="Ma J."/>
        </authorList>
    </citation>
    <scope>NUCLEOTIDE SEQUENCE [LARGE SCALE GENOMIC DNA]</scope>
    <source>
        <strain evidence="15">CCM 7403</strain>
    </source>
</reference>
<evidence type="ECO:0000256" key="6">
    <source>
        <dbReference type="ARBA" id="ARBA00022842"/>
    </source>
</evidence>